<dbReference type="EnsemblPlants" id="MELO3C033369.2.1">
    <property type="protein sequence ID" value="MELO3C033369.2.1"/>
    <property type="gene ID" value="MELO3C033369.2"/>
</dbReference>
<accession>A0A9I9EGA2</accession>
<sequence length="92" mass="10734">MKQQGVEEFDIKRMEEHTVELKKYLITLEDGDIALFDMGAKYQYCTNIRSIYCSDEATKKVIDVWLVTRLVNFDFLDTSLNDGFKVVKNNNS</sequence>
<organism evidence="1">
    <name type="scientific">Cucumis melo</name>
    <name type="common">Muskmelon</name>
    <dbReference type="NCBI Taxonomy" id="3656"/>
    <lineage>
        <taxon>Eukaryota</taxon>
        <taxon>Viridiplantae</taxon>
        <taxon>Streptophyta</taxon>
        <taxon>Embryophyta</taxon>
        <taxon>Tracheophyta</taxon>
        <taxon>Spermatophyta</taxon>
        <taxon>Magnoliopsida</taxon>
        <taxon>eudicotyledons</taxon>
        <taxon>Gunneridae</taxon>
        <taxon>Pentapetalae</taxon>
        <taxon>rosids</taxon>
        <taxon>fabids</taxon>
        <taxon>Cucurbitales</taxon>
        <taxon>Cucurbitaceae</taxon>
        <taxon>Benincaseae</taxon>
        <taxon>Cucumis</taxon>
    </lineage>
</organism>
<dbReference type="AlphaFoldDB" id="A0A9I9EGA2"/>
<dbReference type="Gramene" id="MELO3C033369.2.1">
    <property type="protein sequence ID" value="MELO3C033369.2.1"/>
    <property type="gene ID" value="MELO3C033369.2"/>
</dbReference>
<name>A0A9I9EGA2_CUCME</name>
<protein>
    <submittedName>
        <fullName evidence="1">Uncharacterized protein</fullName>
    </submittedName>
</protein>
<proteinExistence type="predicted"/>
<evidence type="ECO:0000313" key="1">
    <source>
        <dbReference type="EnsemblPlants" id="MELO3C033369.2.1"/>
    </source>
</evidence>
<reference evidence="1" key="1">
    <citation type="submission" date="2023-03" db="UniProtKB">
        <authorList>
            <consortium name="EnsemblPlants"/>
        </authorList>
    </citation>
    <scope>IDENTIFICATION</scope>
</reference>